<reference evidence="2" key="1">
    <citation type="submission" date="2018-08" db="EMBL/GenBank/DDBJ databases">
        <authorList>
            <person name="Rossello M."/>
        </authorList>
    </citation>
    <scope>NUCLEOTIDE SEQUENCE [LARGE SCALE GENOMIC DNA]</scope>
    <source>
        <strain evidence="2">cv. Chinese Spring</strain>
    </source>
</reference>
<reference evidence="2" key="2">
    <citation type="submission" date="2018-10" db="UniProtKB">
        <authorList>
            <consortium name="EnsemblPlants"/>
        </authorList>
    </citation>
    <scope>IDENTIFICATION</scope>
</reference>
<dbReference type="AlphaFoldDB" id="A0A3B6B2Y6"/>
<sequence length="123" mass="14128">MGIHCNSRGRNQARSSATTSNDKGTDTQAGRNKIDRANHRCNYNFPYLYIYIRINNLRLSPHLQAWENRTTTSRWIRTPTYNKLLHNSGEQKDGKWSARHGGLETNTTATCTYHGSTDNTKNR</sequence>
<evidence type="ECO:0000256" key="1">
    <source>
        <dbReference type="SAM" id="MobiDB-lite"/>
    </source>
</evidence>
<name>A0A3B6B2Y6_WHEAT</name>
<dbReference type="OMA" id="IHCNPRG"/>
<feature type="compositionally biased region" description="Polar residues" evidence="1">
    <location>
        <begin position="8"/>
        <end position="30"/>
    </location>
</feature>
<dbReference type="Proteomes" id="UP000019116">
    <property type="component" value="Chromosome 2A"/>
</dbReference>
<dbReference type="Gramene" id="TraesJAG2A03G00762440.1">
    <property type="protein sequence ID" value="TraesJAG2A03G00762440.1"/>
    <property type="gene ID" value="TraesJAG2A03G00762440"/>
</dbReference>
<keyword evidence="3" id="KW-1185">Reference proteome</keyword>
<evidence type="ECO:0000313" key="3">
    <source>
        <dbReference type="Proteomes" id="UP000019116"/>
    </source>
</evidence>
<dbReference type="Gramene" id="TraesROB_scaffold_106044_01G000100.1">
    <property type="protein sequence ID" value="TraesROB_scaffold_106044_01G000100.1"/>
    <property type="gene ID" value="TraesROB_scaffold_106044_01G000100"/>
</dbReference>
<dbReference type="Gramene" id="TraesCLE_scaffold_080808_01G000100.1">
    <property type="protein sequence ID" value="TraesCLE_scaffold_080808_01G000100.1"/>
    <property type="gene ID" value="TraesCLE_scaffold_080808_01G000100"/>
</dbReference>
<dbReference type="Gramene" id="TraesCS2A02G418500.1">
    <property type="protein sequence ID" value="TraesCS2A02G418500.1"/>
    <property type="gene ID" value="TraesCS2A02G418500"/>
</dbReference>
<evidence type="ECO:0000313" key="2">
    <source>
        <dbReference type="EnsemblPlants" id="TraesCS2A02G418500.1"/>
    </source>
</evidence>
<dbReference type="Gramene" id="TraesSTA2A03G00760830.1">
    <property type="protein sequence ID" value="TraesSTA2A03G00760830.1"/>
    <property type="gene ID" value="TraesSTA2A03G00760830"/>
</dbReference>
<dbReference type="Gramene" id="TraesPARA_EIv1.0_0365790.1">
    <property type="protein sequence ID" value="TraesPARA_EIv1.0_0365790.1.CDS"/>
    <property type="gene ID" value="TraesPARA_EIv1.0_0365790"/>
</dbReference>
<dbReference type="Gramene" id="TraesMAC2A03G00761420.1">
    <property type="protein sequence ID" value="TraesMAC2A03G00761420.1"/>
    <property type="gene ID" value="TraesMAC2A03G00761420"/>
</dbReference>
<dbReference type="Gramene" id="TraesLDM2A03G00765300.1">
    <property type="protein sequence ID" value="TraesLDM2A03G00765300.1"/>
    <property type="gene ID" value="TraesLDM2A03G00765300"/>
</dbReference>
<dbReference type="Gramene" id="TraesNOR2A03G00772470.1">
    <property type="protein sequence ID" value="TraesNOR2A03G00772470.1"/>
    <property type="gene ID" value="TraesNOR2A03G00772470"/>
</dbReference>
<protein>
    <submittedName>
        <fullName evidence="2">Uncharacterized protein</fullName>
    </submittedName>
</protein>
<dbReference type="Gramene" id="TraesCAD_scaffold_044154_01G000100.1">
    <property type="protein sequence ID" value="TraesCAD_scaffold_044154_01G000100.1"/>
    <property type="gene ID" value="TraesCAD_scaffold_044154_01G000100"/>
</dbReference>
<dbReference type="EnsemblPlants" id="TraesCS2A02G418500.1">
    <property type="protein sequence ID" value="TraesCS2A02G418500.1"/>
    <property type="gene ID" value="TraesCS2A02G418500"/>
</dbReference>
<accession>A0A3B6B2Y6</accession>
<dbReference type="Gramene" id="TraesLAC2A03G00766380.1">
    <property type="protein sequence ID" value="TraesLAC2A03G00766380.1"/>
    <property type="gene ID" value="TraesLAC2A03G00766380"/>
</dbReference>
<dbReference type="Gramene" id="TraesCS2A03G1001700.1">
    <property type="protein sequence ID" value="TraesCS2A03G1001700.1.CDS"/>
    <property type="gene ID" value="TraesCS2A03G1001700"/>
</dbReference>
<proteinExistence type="predicted"/>
<organism evidence="2">
    <name type="scientific">Triticum aestivum</name>
    <name type="common">Wheat</name>
    <dbReference type="NCBI Taxonomy" id="4565"/>
    <lineage>
        <taxon>Eukaryota</taxon>
        <taxon>Viridiplantae</taxon>
        <taxon>Streptophyta</taxon>
        <taxon>Embryophyta</taxon>
        <taxon>Tracheophyta</taxon>
        <taxon>Spermatophyta</taxon>
        <taxon>Magnoliopsida</taxon>
        <taxon>Liliopsida</taxon>
        <taxon>Poales</taxon>
        <taxon>Poaceae</taxon>
        <taxon>BOP clade</taxon>
        <taxon>Pooideae</taxon>
        <taxon>Triticodae</taxon>
        <taxon>Triticeae</taxon>
        <taxon>Triticinae</taxon>
        <taxon>Triticum</taxon>
    </lineage>
</organism>
<dbReference type="Gramene" id="TraesSYM2A03G00770420.1">
    <property type="protein sequence ID" value="TraesSYM2A03G00770420.1"/>
    <property type="gene ID" value="TraesSYM2A03G00770420"/>
</dbReference>
<dbReference type="Gramene" id="TraesJUL2A03G00767340.1">
    <property type="protein sequence ID" value="TraesJUL2A03G00767340.1"/>
    <property type="gene ID" value="TraesJUL2A03G00767340"/>
</dbReference>
<feature type="region of interest" description="Disordered" evidence="1">
    <location>
        <begin position="1"/>
        <end position="34"/>
    </location>
</feature>
<dbReference type="Gramene" id="TraesWEE_scaffold_076174_01G000100.1">
    <property type="protein sequence ID" value="TraesWEE_scaffold_076174_01G000100.1"/>
    <property type="gene ID" value="TraesWEE_scaffold_076174_01G000100"/>
</dbReference>